<evidence type="ECO:0000259" key="2">
    <source>
        <dbReference type="Pfam" id="PF00487"/>
    </source>
</evidence>
<organism evidence="3 4">
    <name type="scientific">Albidovulum litorale</name>
    <dbReference type="NCBI Taxonomy" id="2984134"/>
    <lineage>
        <taxon>Bacteria</taxon>
        <taxon>Pseudomonadati</taxon>
        <taxon>Pseudomonadota</taxon>
        <taxon>Alphaproteobacteria</taxon>
        <taxon>Rhodobacterales</taxon>
        <taxon>Paracoccaceae</taxon>
        <taxon>Albidovulum</taxon>
    </lineage>
</organism>
<feature type="transmembrane region" description="Helical" evidence="1">
    <location>
        <begin position="38"/>
        <end position="62"/>
    </location>
</feature>
<accession>A0ABT2ZPP6</accession>
<name>A0ABT2ZPP6_9RHOB</name>
<dbReference type="PANTHER" id="PTHR12879">
    <property type="entry name" value="SPHINGOLIPID DELTA 4 DESATURASE/C-4 HYDROXYLASE PROTEIN DES2"/>
    <property type="match status" value="1"/>
</dbReference>
<protein>
    <submittedName>
        <fullName evidence="3">Fatty acid desaturase family protein</fullName>
    </submittedName>
</protein>
<dbReference type="Pfam" id="PF00487">
    <property type="entry name" value="FA_desaturase"/>
    <property type="match status" value="1"/>
</dbReference>
<feature type="transmembrane region" description="Helical" evidence="1">
    <location>
        <begin position="191"/>
        <end position="219"/>
    </location>
</feature>
<keyword evidence="1" id="KW-1133">Transmembrane helix</keyword>
<keyword evidence="4" id="KW-1185">Reference proteome</keyword>
<dbReference type="Proteomes" id="UP001652564">
    <property type="component" value="Unassembled WGS sequence"/>
</dbReference>
<dbReference type="InterPro" id="IPR005804">
    <property type="entry name" value="FA_desaturase_dom"/>
</dbReference>
<keyword evidence="1" id="KW-0812">Transmembrane</keyword>
<dbReference type="InterPro" id="IPR039393">
    <property type="entry name" value="Rhizopine-oxygenase-like"/>
</dbReference>
<dbReference type="CDD" id="cd03511">
    <property type="entry name" value="Rhizopine-oxygenase-like"/>
    <property type="match status" value="1"/>
</dbReference>
<proteinExistence type="predicted"/>
<dbReference type="RefSeq" id="WP_263740283.1">
    <property type="nucleotide sequence ID" value="NZ_JAOWKZ010000003.1"/>
</dbReference>
<dbReference type="EMBL" id="JAOWKZ010000003">
    <property type="protein sequence ID" value="MCV2873068.1"/>
    <property type="molecule type" value="Genomic_DNA"/>
</dbReference>
<gene>
    <name evidence="3" type="ORF">OEZ71_12260</name>
</gene>
<keyword evidence="1" id="KW-0472">Membrane</keyword>
<evidence type="ECO:0000256" key="1">
    <source>
        <dbReference type="SAM" id="Phobius"/>
    </source>
</evidence>
<sequence length="322" mass="37254">MARDVITPITQALAEGKLTRVELRALMTRSDAAAFRHLAGWLLLLLATGSLVWLSLGTWWVLPAMFVHGVVLVHHFSLQHECVHYTVFRTRKLNDYAGILCGWIIGLPHQFFRYEHCDHHTYTQLHGEDPEMVELQKSIWGYLWYLSAIPYWRAKLSEISRHALGRLNETERRFVPKVAEATLVREARVMVAVYALIAVAMVVFQWWAPLWFWLVPLILGEPVMRFVRMTEHVGRPTVSAMRVNTRTNLVSRPMRFLCWNMNYHAEHHYASSVPFHALPRLHQKLRDHIHVEPDGYLGAHRDILAQILGRKPRADDGVVAGQ</sequence>
<evidence type="ECO:0000313" key="4">
    <source>
        <dbReference type="Proteomes" id="UP001652564"/>
    </source>
</evidence>
<reference evidence="3 4" key="1">
    <citation type="submission" date="2022-10" db="EMBL/GenBank/DDBJ databases">
        <title>Defluviimonas sp. nov., isolated from ocean surface sediments.</title>
        <authorList>
            <person name="He W."/>
            <person name="Wang L."/>
            <person name="Zhang D.-F."/>
        </authorList>
    </citation>
    <scope>NUCLEOTIDE SEQUENCE [LARGE SCALE GENOMIC DNA]</scope>
    <source>
        <strain evidence="3 4">WL0050</strain>
    </source>
</reference>
<feature type="domain" description="Fatty acid desaturase" evidence="2">
    <location>
        <begin position="58"/>
        <end position="287"/>
    </location>
</feature>
<comment type="caution">
    <text evidence="3">The sequence shown here is derived from an EMBL/GenBank/DDBJ whole genome shotgun (WGS) entry which is preliminary data.</text>
</comment>
<dbReference type="PANTHER" id="PTHR12879:SF8">
    <property type="entry name" value="SPHINGOLIPID DELTA(4)-DESATURASE DES1"/>
    <property type="match status" value="1"/>
</dbReference>
<evidence type="ECO:0000313" key="3">
    <source>
        <dbReference type="EMBL" id="MCV2873068.1"/>
    </source>
</evidence>